<feature type="transmembrane region" description="Helical" evidence="1">
    <location>
        <begin position="42"/>
        <end position="61"/>
    </location>
</feature>
<proteinExistence type="predicted"/>
<keyword evidence="1" id="KW-1133">Transmembrane helix</keyword>
<dbReference type="Gene3D" id="1.10.1280.10">
    <property type="entry name" value="Di-copper center containing domain from catechol oxidase"/>
    <property type="match status" value="1"/>
</dbReference>
<organism evidence="2">
    <name type="scientific">Aureoumbra lagunensis</name>
    <dbReference type="NCBI Taxonomy" id="44058"/>
    <lineage>
        <taxon>Eukaryota</taxon>
        <taxon>Sar</taxon>
        <taxon>Stramenopiles</taxon>
        <taxon>Ochrophyta</taxon>
        <taxon>Pelagophyceae</taxon>
        <taxon>Pelagomonadales</taxon>
        <taxon>Aureoumbra</taxon>
    </lineage>
</organism>
<evidence type="ECO:0000313" key="2">
    <source>
        <dbReference type="EMBL" id="CAE0372499.1"/>
    </source>
</evidence>
<accession>A0A7S3K4M9</accession>
<sequence>MSDEEELFLFRDSLSNPSANFEEYGEEEDKSSIGAKRKRCQYLFSVFVLLLGLFGAPAILFRGREQDGMLLEEYWWNQDDKPARAKIRPDKPQVKHYSITAASAYERSGSIGADLYDGVFVPVNTPITLTVNDASEWEWEGDAMFENTKGSVVKATFVEIGNNFEIRATSRKNKNEKASLQVKTRVVRRELRTLTHEDRENYLSALHLLYATSQQEGLKTFGPNYKSADYLIREHLNGASAKECDHYHDDAGMMNHHIGITWQLENSLRLIDASTAAHYWDYSLDAALYPTTAWATQTSIFKKEWFGDASPSDKIVTNGRWGYTKIASARGEGYSNAYGLLRSPWNTNKIPFLMRHNRTLGVLTDAYATPPSCDEFARWFNSASSLAEFNFALNGALHGPIHIMIGGLWSFGSRWLPVAKKLDYPDAFLLLGKFLWRQGYTRCPDTCSADTPQADCLCACPALTHQSDLDNATSKILDTLNNFDPNYRKLPQVLQQHSLTHLDYASELCHVGHPGDMFTSASPQDPTFWIVHGNAERFLQYARILKQKNIRPQFNESWGYAHIPHNPSDTGIICDWSATTASGGMPTCKPGTCPGHNEDDLLPFEGLAFLDDPEPRLYTNAEFYARSLPDYLPYVYDFVSYWPGCQGDDIFFDLSSSPAAAAPV</sequence>
<protein>
    <recommendedName>
        <fullName evidence="3">Tyrosinase copper-binding domain-containing protein</fullName>
    </recommendedName>
</protein>
<keyword evidence="1" id="KW-0812">Transmembrane</keyword>
<evidence type="ECO:0000256" key="1">
    <source>
        <dbReference type="SAM" id="Phobius"/>
    </source>
</evidence>
<dbReference type="InterPro" id="IPR008922">
    <property type="entry name" value="Di-copper_centre_dom_sf"/>
</dbReference>
<dbReference type="AlphaFoldDB" id="A0A7S3K4M9"/>
<name>A0A7S3K4M9_9STRA</name>
<evidence type="ECO:0008006" key="3">
    <source>
        <dbReference type="Google" id="ProtNLM"/>
    </source>
</evidence>
<keyword evidence="1" id="KW-0472">Membrane</keyword>
<dbReference type="EMBL" id="HBIJ01020297">
    <property type="protein sequence ID" value="CAE0372499.1"/>
    <property type="molecule type" value="Transcribed_RNA"/>
</dbReference>
<reference evidence="2" key="1">
    <citation type="submission" date="2021-01" db="EMBL/GenBank/DDBJ databases">
        <authorList>
            <person name="Corre E."/>
            <person name="Pelletier E."/>
            <person name="Niang G."/>
            <person name="Scheremetjew M."/>
            <person name="Finn R."/>
            <person name="Kale V."/>
            <person name="Holt S."/>
            <person name="Cochrane G."/>
            <person name="Meng A."/>
            <person name="Brown T."/>
            <person name="Cohen L."/>
        </authorList>
    </citation>
    <scope>NUCLEOTIDE SEQUENCE</scope>
    <source>
        <strain evidence="2">CCMP1510</strain>
    </source>
</reference>
<dbReference type="SUPFAM" id="SSF48056">
    <property type="entry name" value="Di-copper centre-containing domain"/>
    <property type="match status" value="1"/>
</dbReference>
<gene>
    <name evidence="2" type="ORF">ALAG00032_LOCUS13283</name>
</gene>